<keyword evidence="1" id="KW-0547">Nucleotide-binding</keyword>
<dbReference type="SUPFAM" id="SSF56672">
    <property type="entry name" value="DNA/RNA polymerases"/>
    <property type="match status" value="1"/>
</dbReference>
<reference evidence="3" key="1">
    <citation type="submission" date="2021-01" db="EMBL/GenBank/DDBJ databases">
        <title>Caligus Genome Assembly.</title>
        <authorList>
            <person name="Gallardo-Escarate C."/>
        </authorList>
    </citation>
    <scope>NUCLEOTIDE SEQUENCE [LARGE SCALE GENOMIC DNA]</scope>
</reference>
<dbReference type="GO" id="GO:0071897">
    <property type="term" value="P:DNA biosynthetic process"/>
    <property type="evidence" value="ECO:0007669"/>
    <property type="project" value="UniProtKB-ARBA"/>
</dbReference>
<gene>
    <name evidence="2" type="ORF">FKW44_011863</name>
</gene>
<name>A0A7T8HII6_CALRO</name>
<proteinExistence type="predicted"/>
<dbReference type="EMBL" id="CP045896">
    <property type="protein sequence ID" value="QQP50743.1"/>
    <property type="molecule type" value="Genomic_DNA"/>
</dbReference>
<protein>
    <recommendedName>
        <fullName evidence="4">RNA-directed RNA polymerase</fullName>
    </recommendedName>
</protein>
<evidence type="ECO:0000256" key="1">
    <source>
        <dbReference type="ARBA" id="ARBA00022741"/>
    </source>
</evidence>
<accession>A0A7T8HII6</accession>
<evidence type="ECO:0000313" key="3">
    <source>
        <dbReference type="Proteomes" id="UP000595437"/>
    </source>
</evidence>
<dbReference type="InterPro" id="IPR043502">
    <property type="entry name" value="DNA/RNA_pol_sf"/>
</dbReference>
<dbReference type="GO" id="GO:0003723">
    <property type="term" value="F:RNA binding"/>
    <property type="evidence" value="ECO:0007669"/>
    <property type="project" value="InterPro"/>
</dbReference>
<dbReference type="GO" id="GO:0000166">
    <property type="term" value="F:nucleotide binding"/>
    <property type="evidence" value="ECO:0007669"/>
    <property type="project" value="UniProtKB-KW"/>
</dbReference>
<dbReference type="AlphaFoldDB" id="A0A7T8HII6"/>
<organism evidence="2 3">
    <name type="scientific">Caligus rogercresseyi</name>
    <name type="common">Sea louse</name>
    <dbReference type="NCBI Taxonomy" id="217165"/>
    <lineage>
        <taxon>Eukaryota</taxon>
        <taxon>Metazoa</taxon>
        <taxon>Ecdysozoa</taxon>
        <taxon>Arthropoda</taxon>
        <taxon>Crustacea</taxon>
        <taxon>Multicrustacea</taxon>
        <taxon>Hexanauplia</taxon>
        <taxon>Copepoda</taxon>
        <taxon>Siphonostomatoida</taxon>
        <taxon>Caligidae</taxon>
        <taxon>Caligus</taxon>
    </lineage>
</organism>
<dbReference type="GO" id="GO:0006351">
    <property type="term" value="P:DNA-templated transcription"/>
    <property type="evidence" value="ECO:0007669"/>
    <property type="project" value="InterPro"/>
</dbReference>
<evidence type="ECO:0008006" key="4">
    <source>
        <dbReference type="Google" id="ProtNLM"/>
    </source>
</evidence>
<dbReference type="GO" id="GO:0003968">
    <property type="term" value="F:RNA-directed RNA polymerase activity"/>
    <property type="evidence" value="ECO:0007669"/>
    <property type="project" value="InterPro"/>
</dbReference>
<dbReference type="Pfam" id="PF02123">
    <property type="entry name" value="RdRP_4"/>
    <property type="match status" value="1"/>
</dbReference>
<evidence type="ECO:0000313" key="2">
    <source>
        <dbReference type="EMBL" id="QQP50743.1"/>
    </source>
</evidence>
<dbReference type="OrthoDB" id="8371614at2759"/>
<dbReference type="Proteomes" id="UP000595437">
    <property type="component" value="Chromosome 7"/>
</dbReference>
<keyword evidence="3" id="KW-1185">Reference proteome</keyword>
<dbReference type="InterPro" id="IPR001795">
    <property type="entry name" value="RNA-dir_pol_luteovirus"/>
</dbReference>
<sequence>MIGEGCLTDKIEQVLIRCFNQILAPKELAGDWEHFCKTRQEWIASGSSGGYKLEVRGQNLTVNKPVMFENVSSQEMLPWLYSTPVLMAKGSEKFELGKARAIYGTQPLDYTIMTYAIDRLERGLCQIDGIQTGRTGRSELIDVASRLRQTTLKNRCMSMIDYADFNIQHSLDVQSRVLSAIRRSSHYNWMPPTSSGLSSGVRKRS</sequence>